<dbReference type="Proteomes" id="UP000054217">
    <property type="component" value="Unassembled WGS sequence"/>
</dbReference>
<keyword evidence="2" id="KW-1185">Reference proteome</keyword>
<dbReference type="OrthoDB" id="2425321at2759"/>
<dbReference type="InParanoid" id="A0A0C3NB65"/>
<evidence type="ECO:0000313" key="1">
    <source>
        <dbReference type="EMBL" id="KIN92818.1"/>
    </source>
</evidence>
<name>A0A0C3NB65_PISTI</name>
<sequence length="173" mass="18670">MTVDTENPLSPPLTLHLHTRSPSLSCATSPTYALKGGEGFNVLSTPRKATIIIGEFEWYRRKANDVGREAENMQESSDVLSSNCFISLTPLMAGTTLITSNPPPPYTLINAPNKGEPSVEDLLVSSGFLEDMRAWEAGMRLGKTVKRILTAGPPHPASGAEKADYEILVSGKQ</sequence>
<dbReference type="HOGENOM" id="CLU_1548245_0_0_1"/>
<protein>
    <submittedName>
        <fullName evidence="1">Uncharacterized protein</fullName>
    </submittedName>
</protein>
<dbReference type="EMBL" id="KN832354">
    <property type="protein sequence ID" value="KIN92818.1"/>
    <property type="molecule type" value="Genomic_DNA"/>
</dbReference>
<reference evidence="2" key="2">
    <citation type="submission" date="2015-01" db="EMBL/GenBank/DDBJ databases">
        <title>Evolutionary Origins and Diversification of the Mycorrhizal Mutualists.</title>
        <authorList>
            <consortium name="DOE Joint Genome Institute"/>
            <consortium name="Mycorrhizal Genomics Consortium"/>
            <person name="Kohler A."/>
            <person name="Kuo A."/>
            <person name="Nagy L.G."/>
            <person name="Floudas D."/>
            <person name="Copeland A."/>
            <person name="Barry K.W."/>
            <person name="Cichocki N."/>
            <person name="Veneault-Fourrey C."/>
            <person name="LaButti K."/>
            <person name="Lindquist E.A."/>
            <person name="Lipzen A."/>
            <person name="Lundell T."/>
            <person name="Morin E."/>
            <person name="Murat C."/>
            <person name="Riley R."/>
            <person name="Ohm R."/>
            <person name="Sun H."/>
            <person name="Tunlid A."/>
            <person name="Henrissat B."/>
            <person name="Grigoriev I.V."/>
            <person name="Hibbett D.S."/>
            <person name="Martin F."/>
        </authorList>
    </citation>
    <scope>NUCLEOTIDE SEQUENCE [LARGE SCALE GENOMIC DNA]</scope>
    <source>
        <strain evidence="2">Marx 270</strain>
    </source>
</reference>
<proteinExistence type="predicted"/>
<dbReference type="AlphaFoldDB" id="A0A0C3NB65"/>
<accession>A0A0C3NB65</accession>
<evidence type="ECO:0000313" key="2">
    <source>
        <dbReference type="Proteomes" id="UP000054217"/>
    </source>
</evidence>
<organism evidence="1 2">
    <name type="scientific">Pisolithus tinctorius Marx 270</name>
    <dbReference type="NCBI Taxonomy" id="870435"/>
    <lineage>
        <taxon>Eukaryota</taxon>
        <taxon>Fungi</taxon>
        <taxon>Dikarya</taxon>
        <taxon>Basidiomycota</taxon>
        <taxon>Agaricomycotina</taxon>
        <taxon>Agaricomycetes</taxon>
        <taxon>Agaricomycetidae</taxon>
        <taxon>Boletales</taxon>
        <taxon>Sclerodermatineae</taxon>
        <taxon>Pisolithaceae</taxon>
        <taxon>Pisolithus</taxon>
    </lineage>
</organism>
<reference evidence="1 2" key="1">
    <citation type="submission" date="2014-04" db="EMBL/GenBank/DDBJ databases">
        <authorList>
            <consortium name="DOE Joint Genome Institute"/>
            <person name="Kuo A."/>
            <person name="Kohler A."/>
            <person name="Costa M.D."/>
            <person name="Nagy L.G."/>
            <person name="Floudas D."/>
            <person name="Copeland A."/>
            <person name="Barry K.W."/>
            <person name="Cichocki N."/>
            <person name="Veneault-Fourrey C."/>
            <person name="LaButti K."/>
            <person name="Lindquist E.A."/>
            <person name="Lipzen A."/>
            <person name="Lundell T."/>
            <person name="Morin E."/>
            <person name="Murat C."/>
            <person name="Sun H."/>
            <person name="Tunlid A."/>
            <person name="Henrissat B."/>
            <person name="Grigoriev I.V."/>
            <person name="Hibbett D.S."/>
            <person name="Martin F."/>
            <person name="Nordberg H.P."/>
            <person name="Cantor M.N."/>
            <person name="Hua S.X."/>
        </authorList>
    </citation>
    <scope>NUCLEOTIDE SEQUENCE [LARGE SCALE GENOMIC DNA]</scope>
    <source>
        <strain evidence="1 2">Marx 270</strain>
    </source>
</reference>
<gene>
    <name evidence="1" type="ORF">M404DRAFT_36693</name>
</gene>